<dbReference type="PANTHER" id="PTHR12428">
    <property type="entry name" value="OXA1"/>
    <property type="match status" value="1"/>
</dbReference>
<gene>
    <name evidence="9" type="ORF">ZIOFF_030307</name>
</gene>
<keyword evidence="10" id="KW-1185">Reference proteome</keyword>
<dbReference type="NCBIfam" id="TIGR03592">
    <property type="entry name" value="yidC_oxa1_cterm"/>
    <property type="match status" value="1"/>
</dbReference>
<feature type="transmembrane region" description="Helical" evidence="7">
    <location>
        <begin position="218"/>
        <end position="242"/>
    </location>
</feature>
<dbReference type="GO" id="GO:0032979">
    <property type="term" value="P:protein insertion into mitochondrial inner membrane from matrix"/>
    <property type="evidence" value="ECO:0007669"/>
    <property type="project" value="TreeGrafter"/>
</dbReference>
<comment type="subcellular location">
    <subcellularLocation>
        <location evidence="1 6">Membrane</location>
        <topology evidence="1 6">Multi-pass membrane protein</topology>
    </subcellularLocation>
</comment>
<dbReference type="EMBL" id="JACMSC010000008">
    <property type="protein sequence ID" value="KAG6512211.1"/>
    <property type="molecule type" value="Genomic_DNA"/>
</dbReference>
<dbReference type="AlphaFoldDB" id="A0A8J5GXX3"/>
<accession>A0A8J5GXX3</accession>
<evidence type="ECO:0000256" key="1">
    <source>
        <dbReference type="ARBA" id="ARBA00004141"/>
    </source>
</evidence>
<protein>
    <recommendedName>
        <fullName evidence="8">Membrane insertase YidC/Oxa/ALB C-terminal domain-containing protein</fullName>
    </recommendedName>
</protein>
<feature type="transmembrane region" description="Helical" evidence="7">
    <location>
        <begin position="152"/>
        <end position="172"/>
    </location>
</feature>
<evidence type="ECO:0000256" key="7">
    <source>
        <dbReference type="SAM" id="Phobius"/>
    </source>
</evidence>
<reference evidence="9 10" key="1">
    <citation type="submission" date="2020-08" db="EMBL/GenBank/DDBJ databases">
        <title>Plant Genome Project.</title>
        <authorList>
            <person name="Zhang R.-G."/>
        </authorList>
    </citation>
    <scope>NUCLEOTIDE SEQUENCE [LARGE SCALE GENOMIC DNA]</scope>
    <source>
        <tissue evidence="9">Rhizome</tissue>
    </source>
</reference>
<evidence type="ECO:0000313" key="9">
    <source>
        <dbReference type="EMBL" id="KAG6512211.1"/>
    </source>
</evidence>
<evidence type="ECO:0000313" key="10">
    <source>
        <dbReference type="Proteomes" id="UP000734854"/>
    </source>
</evidence>
<feature type="domain" description="Membrane insertase YidC/Oxa/ALB C-terminal" evidence="8">
    <location>
        <begin position="152"/>
        <end position="336"/>
    </location>
</feature>
<dbReference type="Proteomes" id="UP000734854">
    <property type="component" value="Unassembled WGS sequence"/>
</dbReference>
<evidence type="ECO:0000256" key="5">
    <source>
        <dbReference type="ARBA" id="ARBA00023136"/>
    </source>
</evidence>
<dbReference type="GO" id="GO:0005743">
    <property type="term" value="C:mitochondrial inner membrane"/>
    <property type="evidence" value="ECO:0007669"/>
    <property type="project" value="TreeGrafter"/>
</dbReference>
<evidence type="ECO:0000256" key="2">
    <source>
        <dbReference type="ARBA" id="ARBA00010583"/>
    </source>
</evidence>
<dbReference type="PANTHER" id="PTHR12428:SF34">
    <property type="entry name" value="MITOCHONDRIAL INNER MEMBRANE PROTEIN OXA1-LIKE"/>
    <property type="match status" value="1"/>
</dbReference>
<evidence type="ECO:0000256" key="4">
    <source>
        <dbReference type="ARBA" id="ARBA00022989"/>
    </source>
</evidence>
<comment type="similarity">
    <text evidence="6">Belongs to the OXA1/ALB3/YidC family.</text>
</comment>
<dbReference type="Pfam" id="PF02096">
    <property type="entry name" value="60KD_IMP"/>
    <property type="match status" value="1"/>
</dbReference>
<keyword evidence="5 7" id="KW-0472">Membrane</keyword>
<comment type="caution">
    <text evidence="9">The sequence shown here is derived from an EMBL/GenBank/DDBJ whole genome shotgun (WGS) entry which is preliminary data.</text>
</comment>
<evidence type="ECO:0000256" key="3">
    <source>
        <dbReference type="ARBA" id="ARBA00022692"/>
    </source>
</evidence>
<comment type="similarity">
    <text evidence="2">Belongs to the OXA1/ALB3/YidC (TC 2.A.9.2) family.</text>
</comment>
<dbReference type="InterPro" id="IPR028055">
    <property type="entry name" value="YidC/Oxa/ALB_C"/>
</dbReference>
<dbReference type="InterPro" id="IPR001708">
    <property type="entry name" value="YidC/ALB3/OXA1/COX18"/>
</dbReference>
<keyword evidence="4 7" id="KW-1133">Transmembrane helix</keyword>
<name>A0A8J5GXX3_ZINOF</name>
<feature type="transmembrane region" description="Helical" evidence="7">
    <location>
        <begin position="308"/>
        <end position="329"/>
    </location>
</feature>
<organism evidence="9 10">
    <name type="scientific">Zingiber officinale</name>
    <name type="common">Ginger</name>
    <name type="synonym">Amomum zingiber</name>
    <dbReference type="NCBI Taxonomy" id="94328"/>
    <lineage>
        <taxon>Eukaryota</taxon>
        <taxon>Viridiplantae</taxon>
        <taxon>Streptophyta</taxon>
        <taxon>Embryophyta</taxon>
        <taxon>Tracheophyta</taxon>
        <taxon>Spermatophyta</taxon>
        <taxon>Magnoliopsida</taxon>
        <taxon>Liliopsida</taxon>
        <taxon>Zingiberales</taxon>
        <taxon>Zingiberaceae</taxon>
        <taxon>Zingiber</taxon>
    </lineage>
</organism>
<feature type="transmembrane region" description="Helical" evidence="7">
    <location>
        <begin position="270"/>
        <end position="288"/>
    </location>
</feature>
<proteinExistence type="inferred from homology"/>
<evidence type="ECO:0000259" key="8">
    <source>
        <dbReference type="Pfam" id="PF02096"/>
    </source>
</evidence>
<keyword evidence="3 6" id="KW-0812">Transmembrane</keyword>
<sequence length="507" mass="55590">MACCRRSLTASFTQLTRRLRPSCSHILLDDRETTEPTNPPPLSQFPSRYYSSALVPSVSSHVGWRSPGFSPLGFDSCLLRSYSSATEGSTEIGLVNDVTEVLSDSGVVETAVAAVPAPFPGEVAAAAADSFLPVAALQHLIDAVHSFTGLNWWASIALTTVLIRMLTVPLLLSQMKSTVKLSMIKPEMEQIREQMDTMDPKSLQEGQKRMKELFKKHGVTPFTPLKGLFIQGPVFMSFFFAISNMVEKVPSFKGGGTLWFTDLTTPDPQYILPILTALVFFATVELNMLEGMEGNSMAKTMKNFSRGLAVLTVPFTASFPKAIFCYWVTSNLFSLGYGFGLLNSMFGSTVMKRPPVRKFLNLPEVVPQPQPAGGNFSFFGTSKQTEPVALSTTAEAASPVFPPRVMVPEQSRTSEKKIYSSSAISHRIRNLEKTVKARNKTKKRDLVSYLSRAMVTFSDEFARGSEEGFHLDEARSGGGFLLGDMIPFREGGEGVDLMVVYGIVCPL</sequence>
<dbReference type="GO" id="GO:0032977">
    <property type="term" value="F:membrane insertase activity"/>
    <property type="evidence" value="ECO:0007669"/>
    <property type="project" value="InterPro"/>
</dbReference>
<evidence type="ECO:0000256" key="6">
    <source>
        <dbReference type="RuleBase" id="RU003945"/>
    </source>
</evidence>
<dbReference type="CDD" id="cd20069">
    <property type="entry name" value="5TM_Oxa1-like"/>
    <property type="match status" value="1"/>
</dbReference>